<dbReference type="EMBL" id="CP021642">
    <property type="protein sequence ID" value="AVX44232.1"/>
    <property type="molecule type" value="Genomic_DNA"/>
</dbReference>
<dbReference type="Gene3D" id="1.25.40.10">
    <property type="entry name" value="Tetratricopeptide repeat domain"/>
    <property type="match status" value="1"/>
</dbReference>
<evidence type="ECO:0000313" key="10">
    <source>
        <dbReference type="EMBL" id="AVX44232.1"/>
    </source>
</evidence>
<keyword evidence="4" id="KW-0677">Repeat</keyword>
<evidence type="ECO:0000256" key="1">
    <source>
        <dbReference type="ARBA" id="ARBA00001526"/>
    </source>
</evidence>
<keyword evidence="6" id="KW-0802">TPR repeat</keyword>
<evidence type="ECO:0000256" key="2">
    <source>
        <dbReference type="ARBA" id="ARBA00008486"/>
    </source>
</evidence>
<evidence type="ECO:0000256" key="9">
    <source>
        <dbReference type="SAM" id="SignalP"/>
    </source>
</evidence>
<evidence type="ECO:0000313" key="15">
    <source>
        <dbReference type="Proteomes" id="UP000594404"/>
    </source>
</evidence>
<dbReference type="Proteomes" id="UP000594404">
    <property type="component" value="Chromosome"/>
</dbReference>
<dbReference type="SUPFAM" id="SSF81901">
    <property type="entry name" value="HCP-like"/>
    <property type="match status" value="1"/>
</dbReference>
<reference evidence="12" key="3">
    <citation type="submission" date="2020-02" db="EMBL/GenBank/DDBJ databases">
        <title>Analysis of Completed Campylobacter concisus Genomes Identified Genomospecies Features, Novel plasmids and Their Association with Severe Ulcerative Colitis.</title>
        <authorList>
            <person name="Zhang L."/>
        </authorList>
    </citation>
    <scope>NUCLEOTIDE SEQUENCE</scope>
    <source>
        <strain evidence="12">P1CDO3</strain>
    </source>
</reference>
<dbReference type="InterPro" id="IPR011990">
    <property type="entry name" value="TPR-like_helical_dom_sf"/>
</dbReference>
<evidence type="ECO:0000313" key="12">
    <source>
        <dbReference type="EMBL" id="QPH92014.1"/>
    </source>
</evidence>
<dbReference type="GO" id="GO:0046677">
    <property type="term" value="P:response to antibiotic"/>
    <property type="evidence" value="ECO:0007669"/>
    <property type="project" value="UniProtKB-KW"/>
</dbReference>
<evidence type="ECO:0000256" key="5">
    <source>
        <dbReference type="ARBA" id="ARBA00022801"/>
    </source>
</evidence>
<keyword evidence="9" id="KW-0732">Signal</keyword>
<feature type="signal peptide" evidence="9">
    <location>
        <begin position="1"/>
        <end position="21"/>
    </location>
</feature>
<reference evidence="14 15" key="2">
    <citation type="journal article" date="2018" name="Emerg. Microbes Infect.">
        <title>Genomic analysis of oral Campylobacter concisus strains identified a potential bacterial molecular marker associated with active Crohn's disease.</title>
        <authorList>
            <person name="Liu F."/>
            <person name="Ma R."/>
            <person name="Tay C.Y.A."/>
            <person name="Octavia S."/>
            <person name="Lan R."/>
            <person name="Chung H.K.L."/>
            <person name="Riordan S.M."/>
            <person name="Grimm M.C."/>
            <person name="Leong R.W."/>
            <person name="Tanaka M.M."/>
            <person name="Connor S."/>
            <person name="Zhang L."/>
        </authorList>
    </citation>
    <scope>NUCLEOTIDE SEQUENCE [LARGE SCALE GENOMIC DNA]</scope>
    <source>
        <strain evidence="12 15">P1CDO3</strain>
        <strain evidence="10 14">P2CDO4</strain>
    </source>
</reference>
<dbReference type="OMA" id="CANIGAM"/>
<reference evidence="11 13" key="1">
    <citation type="submission" date="2017-04" db="EMBL/GenBank/DDBJ databases">
        <title>Complete genome of Campylobacter concisus ATCC 33237T and draft genomes for an additional eight well characterized C. concisus strains.</title>
        <authorList>
            <person name="Cornelius A.J."/>
            <person name="Miller W.G."/>
            <person name="Lastovica A.J."/>
            <person name="On S.L."/>
            <person name="French N.P."/>
            <person name="Vandenberg O."/>
            <person name="Biggs P.J."/>
        </authorList>
    </citation>
    <scope>NUCLEOTIDE SEQUENCE [LARGE SCALE GENOMIC DNA]</scope>
    <source>
        <strain evidence="11 13">Lasto127.99</strain>
    </source>
</reference>
<keyword evidence="8" id="KW-0046">Antibiotic resistance</keyword>
<sequence length="219" mass="24140">MKKYLLLLTALFFTGCLNVIGIGETPKQDDSWQQPKDEKVVQNKEQISKNAIDLLTPKCESGDAEACNDLGVNFELMKEYDNAYANYKKACDAKVQLACSNLGTLYENGLGVKKDPKKAVEIYKDSCNSGGVQACYHLGNAYRKGEIVKQDYYLAMEAYTNACNAGDLPSCANIGAMYELGLGMNKDEKRAYGIYKVACFRGLNKACPQMKRLGAKLGM</sequence>
<dbReference type="Proteomes" id="UP000241854">
    <property type="component" value="Chromosome"/>
</dbReference>
<dbReference type="EC" id="3.5.2.6" evidence="3"/>
<evidence type="ECO:0000256" key="6">
    <source>
        <dbReference type="ARBA" id="ARBA00022803"/>
    </source>
</evidence>
<accession>A0A1Y5NEU4</accession>
<evidence type="ECO:0000256" key="3">
    <source>
        <dbReference type="ARBA" id="ARBA00012865"/>
    </source>
</evidence>
<keyword evidence="7" id="KW-1015">Disulfide bond</keyword>
<evidence type="ECO:0000256" key="4">
    <source>
        <dbReference type="ARBA" id="ARBA00022737"/>
    </source>
</evidence>
<name>A0A1Y5NEU4_9BACT</name>
<dbReference type="PANTHER" id="PTHR13891:SF1">
    <property type="entry name" value="CYTOCHROME C OXIDASE ASSEMBLY FACTOR 7"/>
    <property type="match status" value="1"/>
</dbReference>
<organism evidence="11 13">
    <name type="scientific">Campylobacter concisus</name>
    <dbReference type="NCBI Taxonomy" id="199"/>
    <lineage>
        <taxon>Bacteria</taxon>
        <taxon>Pseudomonadati</taxon>
        <taxon>Campylobacterota</taxon>
        <taxon>Epsilonproteobacteria</taxon>
        <taxon>Campylobacterales</taxon>
        <taxon>Campylobacteraceae</taxon>
        <taxon>Campylobacter</taxon>
    </lineage>
</organism>
<comment type="catalytic activity">
    <reaction evidence="1">
        <text>a beta-lactam + H2O = a substituted beta-amino acid</text>
        <dbReference type="Rhea" id="RHEA:20401"/>
        <dbReference type="ChEBI" id="CHEBI:15377"/>
        <dbReference type="ChEBI" id="CHEBI:35627"/>
        <dbReference type="ChEBI" id="CHEBI:140347"/>
        <dbReference type="EC" id="3.5.2.6"/>
    </reaction>
</comment>
<feature type="chain" id="PRO_5010997641" description="beta-lactamase" evidence="9">
    <location>
        <begin position="22"/>
        <end position="219"/>
    </location>
</feature>
<evidence type="ECO:0000256" key="7">
    <source>
        <dbReference type="ARBA" id="ARBA00023157"/>
    </source>
</evidence>
<dbReference type="PANTHER" id="PTHR13891">
    <property type="entry name" value="CYTOCHROME C OXIDASE ASSEMBLY FACTOR 7"/>
    <property type="match status" value="1"/>
</dbReference>
<evidence type="ECO:0000313" key="13">
    <source>
        <dbReference type="Proteomes" id="UP000195893"/>
    </source>
</evidence>
<protein>
    <recommendedName>
        <fullName evidence="3">beta-lactamase</fullName>
        <ecNumber evidence="3">3.5.2.6</ecNumber>
    </recommendedName>
</protein>
<dbReference type="GO" id="GO:0008800">
    <property type="term" value="F:beta-lactamase activity"/>
    <property type="evidence" value="ECO:0007669"/>
    <property type="project" value="UniProtKB-EC"/>
</dbReference>
<comment type="similarity">
    <text evidence="2">Belongs to the hcp beta-lactamase family.</text>
</comment>
<keyword evidence="5" id="KW-0378">Hydrolase</keyword>
<proteinExistence type="inferred from homology"/>
<evidence type="ECO:0000313" key="11">
    <source>
        <dbReference type="EMBL" id="OUT19400.1"/>
    </source>
</evidence>
<dbReference type="SMART" id="SM00671">
    <property type="entry name" value="SEL1"/>
    <property type="match status" value="4"/>
</dbReference>
<gene>
    <name evidence="11" type="ORF">B9N60_00310</name>
    <name evidence="10" type="ORF">CCS77_1171</name>
    <name evidence="12" type="ORF">CVT01_05700</name>
</gene>
<dbReference type="Proteomes" id="UP000195893">
    <property type="component" value="Unassembled WGS sequence"/>
</dbReference>
<dbReference type="InterPro" id="IPR006597">
    <property type="entry name" value="Sel1-like"/>
</dbReference>
<dbReference type="PROSITE" id="PS51257">
    <property type="entry name" value="PROKAR_LIPOPROTEIN"/>
    <property type="match status" value="1"/>
</dbReference>
<evidence type="ECO:0000256" key="8">
    <source>
        <dbReference type="ARBA" id="ARBA00023251"/>
    </source>
</evidence>
<evidence type="ECO:0000313" key="14">
    <source>
        <dbReference type="Proteomes" id="UP000241854"/>
    </source>
</evidence>
<dbReference type="EMBL" id="NDYQ01000001">
    <property type="protein sequence ID" value="OUT19400.1"/>
    <property type="molecule type" value="Genomic_DNA"/>
</dbReference>
<dbReference type="InterPro" id="IPR040239">
    <property type="entry name" value="HcpB-like"/>
</dbReference>
<dbReference type="AlphaFoldDB" id="A0A1Y5NEU4"/>
<dbReference type="EMBL" id="CP049266">
    <property type="protein sequence ID" value="QPH92014.1"/>
    <property type="molecule type" value="Genomic_DNA"/>
</dbReference>
<dbReference type="RefSeq" id="WP_002941997.1">
    <property type="nucleotide sequence ID" value="NZ_CABFLX010000011.1"/>
</dbReference>
<dbReference type="Pfam" id="PF08238">
    <property type="entry name" value="Sel1"/>
    <property type="match status" value="4"/>
</dbReference>